<dbReference type="AlphaFoldDB" id="A0A1I5LCI8"/>
<evidence type="ECO:0000313" key="2">
    <source>
        <dbReference type="EMBL" id="SFO95079.1"/>
    </source>
</evidence>
<dbReference type="RefSeq" id="WP_090497529.1">
    <property type="nucleotide sequence ID" value="NZ_FOWX01000003.1"/>
</dbReference>
<sequence length="142" mass="16101">MSEIELIRERLYETAVPMPGIALSWSKAHAHLDTSIQSGIEMGFIVEDWLWADVTGIPDVEQKHLQAEGLQPAVLITRDVLYRTNRLLNFGEWVRSGLLLDFTEGCLFHAVDSCYVLLGDGLRTNIDFQTLLKLVHSEDFND</sequence>
<keyword evidence="3" id="KW-1185">Reference proteome</keyword>
<evidence type="ECO:0000313" key="3">
    <source>
        <dbReference type="Proteomes" id="UP000198784"/>
    </source>
</evidence>
<dbReference type="InterPro" id="IPR054232">
    <property type="entry name" value="DUF6957"/>
</dbReference>
<dbReference type="STRING" id="289003.SAMN05216190_1036"/>
<accession>A0A1I5LCI8</accession>
<organism evidence="2 3">
    <name type="scientific">Pseudomonas borbori</name>
    <dbReference type="NCBI Taxonomy" id="289003"/>
    <lineage>
        <taxon>Bacteria</taxon>
        <taxon>Pseudomonadati</taxon>
        <taxon>Pseudomonadota</taxon>
        <taxon>Gammaproteobacteria</taxon>
        <taxon>Pseudomonadales</taxon>
        <taxon>Pseudomonadaceae</taxon>
        <taxon>Pseudomonas</taxon>
    </lineage>
</organism>
<reference evidence="3" key="1">
    <citation type="submission" date="2016-10" db="EMBL/GenBank/DDBJ databases">
        <authorList>
            <person name="Varghese N."/>
            <person name="Submissions S."/>
        </authorList>
    </citation>
    <scope>NUCLEOTIDE SEQUENCE [LARGE SCALE GENOMIC DNA]</scope>
    <source>
        <strain evidence="3">DSM 17834</strain>
    </source>
</reference>
<dbReference type="Proteomes" id="UP000198784">
    <property type="component" value="Unassembled WGS sequence"/>
</dbReference>
<dbReference type="EMBL" id="FOWX01000003">
    <property type="protein sequence ID" value="SFO95079.1"/>
    <property type="molecule type" value="Genomic_DNA"/>
</dbReference>
<gene>
    <name evidence="2" type="ORF">SAMN05216190_1036</name>
</gene>
<feature type="domain" description="DUF6957" evidence="1">
    <location>
        <begin position="44"/>
        <end position="132"/>
    </location>
</feature>
<proteinExistence type="predicted"/>
<dbReference type="OrthoDB" id="7020948at2"/>
<evidence type="ECO:0000259" key="1">
    <source>
        <dbReference type="Pfam" id="PF22275"/>
    </source>
</evidence>
<dbReference type="Pfam" id="PF22275">
    <property type="entry name" value="DUF6957"/>
    <property type="match status" value="1"/>
</dbReference>
<protein>
    <recommendedName>
        <fullName evidence="1">DUF6957 domain-containing protein</fullName>
    </recommendedName>
</protein>
<name>A0A1I5LCI8_9PSED</name>